<comment type="subcellular location">
    <subcellularLocation>
        <location evidence="3">Cytoplasm</location>
    </subcellularLocation>
</comment>
<evidence type="ECO:0000256" key="1">
    <source>
        <dbReference type="ARBA" id="ARBA00022988"/>
    </source>
</evidence>
<proteinExistence type="inferred from homology"/>
<dbReference type="EMBL" id="NXLX01000002">
    <property type="protein sequence ID" value="RDU74453.1"/>
    <property type="molecule type" value="Genomic_DNA"/>
</dbReference>
<comment type="function">
    <text evidence="3">Required for maturation of urease via the functional incorporation of the urease nickel metallocenter.</text>
</comment>
<evidence type="ECO:0000313" key="4">
    <source>
        <dbReference type="EMBL" id="RDU74453.1"/>
    </source>
</evidence>
<dbReference type="RefSeq" id="WP_115578508.1">
    <property type="nucleotide sequence ID" value="NZ_NXLX01000002.1"/>
</dbReference>
<dbReference type="PANTHER" id="PTHR33620">
    <property type="entry name" value="UREASE ACCESSORY PROTEIN F"/>
    <property type="match status" value="1"/>
</dbReference>
<dbReference type="OrthoDB" id="9798772at2"/>
<keyword evidence="3" id="KW-0963">Cytoplasm</keyword>
<dbReference type="InterPro" id="IPR002639">
    <property type="entry name" value="UreF"/>
</dbReference>
<accession>A0A3D8JAB1</accession>
<comment type="similarity">
    <text evidence="3">Belongs to the UreF family.</text>
</comment>
<dbReference type="InterPro" id="IPR038277">
    <property type="entry name" value="UreF_sf"/>
</dbReference>
<protein>
    <recommendedName>
        <fullName evidence="3">Urease accessory protein UreF</fullName>
    </recommendedName>
</protein>
<dbReference type="GO" id="GO:0005737">
    <property type="term" value="C:cytoplasm"/>
    <property type="evidence" value="ECO:0007669"/>
    <property type="project" value="UniProtKB-SubCell"/>
</dbReference>
<reference evidence="4 5" key="1">
    <citation type="submission" date="2018-04" db="EMBL/GenBank/DDBJ databases">
        <title>Novel Campyloabacter and Helicobacter Species and Strains.</title>
        <authorList>
            <person name="Mannion A.J."/>
            <person name="Shen Z."/>
            <person name="Fox J.G."/>
        </authorList>
    </citation>
    <scope>NUCLEOTIDE SEQUENCE [LARGE SCALE GENOMIC DNA]</scope>
    <source>
        <strain evidence="4 5">MIT 04-9362</strain>
    </source>
</reference>
<dbReference type="PIRSF" id="PIRSF009467">
    <property type="entry name" value="Ureas_acces_UreF"/>
    <property type="match status" value="1"/>
</dbReference>
<dbReference type="PANTHER" id="PTHR33620:SF1">
    <property type="entry name" value="UREASE ACCESSORY PROTEIN F"/>
    <property type="match status" value="1"/>
</dbReference>
<sequence length="221" mass="25462">MNFLLLQVNDSLFPIGGYTHSFGLESYIQLGSIKTKHDALRYIISNLNTQILHTDLLAIKLIFDSREDLEEILKIEEYINVSASPRELREGCLKLGQRFIKTIQAMNLEKNIFFQSYAQKTQTPVHASAYGVFCMSYDIDMELAIKHYMYAQASSIVTNCVKTIPLSQNDGQAILSSLHQEFCQIYLKLQDLDWRDFCNASVHNDIKAMQHEVLYSRLYMS</sequence>
<name>A0A3D8JAB1_9HELI</name>
<dbReference type="Pfam" id="PF01730">
    <property type="entry name" value="UreF"/>
    <property type="match status" value="1"/>
</dbReference>
<evidence type="ECO:0000256" key="2">
    <source>
        <dbReference type="ARBA" id="ARBA00023186"/>
    </source>
</evidence>
<keyword evidence="2 3" id="KW-0143">Chaperone</keyword>
<keyword evidence="1 3" id="KW-0996">Nickel insertion</keyword>
<evidence type="ECO:0000313" key="5">
    <source>
        <dbReference type="Proteomes" id="UP000256695"/>
    </source>
</evidence>
<keyword evidence="5" id="KW-1185">Reference proteome</keyword>
<dbReference type="AlphaFoldDB" id="A0A3D8JAB1"/>
<comment type="subunit">
    <text evidence="3">UreH, UreF and UreG form a complex that acts as a GTP-hydrolysis-dependent molecular chaperone, activating the urease apoprotein by helping to assemble the nickel containing metallocenter of UreC. The UreE protein probably delivers the nickel.</text>
</comment>
<dbReference type="Proteomes" id="UP000256695">
    <property type="component" value="Unassembled WGS sequence"/>
</dbReference>
<dbReference type="GO" id="GO:0016151">
    <property type="term" value="F:nickel cation binding"/>
    <property type="evidence" value="ECO:0007669"/>
    <property type="project" value="UniProtKB-UniRule"/>
</dbReference>
<comment type="caution">
    <text evidence="4">The sequence shown here is derived from an EMBL/GenBank/DDBJ whole genome shotgun (WGS) entry which is preliminary data.</text>
</comment>
<evidence type="ECO:0000256" key="3">
    <source>
        <dbReference type="HAMAP-Rule" id="MF_01385"/>
    </source>
</evidence>
<gene>
    <name evidence="3" type="primary">ureF</name>
    <name evidence="4" type="ORF">CQA57_01725</name>
</gene>
<dbReference type="Gene3D" id="1.10.4190.10">
    <property type="entry name" value="Urease accessory protein UreF"/>
    <property type="match status" value="1"/>
</dbReference>
<dbReference type="HAMAP" id="MF_01385">
    <property type="entry name" value="UreF"/>
    <property type="match status" value="1"/>
</dbReference>
<organism evidence="4 5">
    <name type="scientific">Helicobacter anseris</name>
    <dbReference type="NCBI Taxonomy" id="375926"/>
    <lineage>
        <taxon>Bacteria</taxon>
        <taxon>Pseudomonadati</taxon>
        <taxon>Campylobacterota</taxon>
        <taxon>Epsilonproteobacteria</taxon>
        <taxon>Campylobacterales</taxon>
        <taxon>Helicobacteraceae</taxon>
        <taxon>Helicobacter</taxon>
    </lineage>
</organism>